<reference evidence="2" key="2">
    <citation type="submission" date="2023-06" db="EMBL/GenBank/DDBJ databases">
        <authorList>
            <consortium name="Lawrence Berkeley National Laboratory"/>
            <person name="Haridas S."/>
            <person name="Hensen N."/>
            <person name="Bonometti L."/>
            <person name="Westerberg I."/>
            <person name="Brannstrom I.O."/>
            <person name="Guillou S."/>
            <person name="Cros-Aarteil S."/>
            <person name="Calhoun S."/>
            <person name="Kuo A."/>
            <person name="Mondo S."/>
            <person name="Pangilinan J."/>
            <person name="Riley R."/>
            <person name="Labutti K."/>
            <person name="Andreopoulos B."/>
            <person name="Lipzen A."/>
            <person name="Chen C."/>
            <person name="Yanf M."/>
            <person name="Daum C."/>
            <person name="Ng V."/>
            <person name="Clum A."/>
            <person name="Steindorff A."/>
            <person name="Ohm R."/>
            <person name="Martin F."/>
            <person name="Silar P."/>
            <person name="Natvig D."/>
            <person name="Lalanne C."/>
            <person name="Gautier V."/>
            <person name="Ament-Velasquez S.L."/>
            <person name="Kruys A."/>
            <person name="Hutchinson M.I."/>
            <person name="Powell A.J."/>
            <person name="Barry K."/>
            <person name="Miller A.N."/>
            <person name="Grigoriev I.V."/>
            <person name="Debuchy R."/>
            <person name="Gladieux P."/>
            <person name="Thoren M.H."/>
            <person name="Johannesson H."/>
        </authorList>
    </citation>
    <scope>NUCLEOTIDE SEQUENCE</scope>
    <source>
        <strain evidence="2">CBS 560.94</strain>
    </source>
</reference>
<organism evidence="2 3">
    <name type="scientific">Neurospora tetraspora</name>
    <dbReference type="NCBI Taxonomy" id="94610"/>
    <lineage>
        <taxon>Eukaryota</taxon>
        <taxon>Fungi</taxon>
        <taxon>Dikarya</taxon>
        <taxon>Ascomycota</taxon>
        <taxon>Pezizomycotina</taxon>
        <taxon>Sordariomycetes</taxon>
        <taxon>Sordariomycetidae</taxon>
        <taxon>Sordariales</taxon>
        <taxon>Sordariaceae</taxon>
        <taxon>Neurospora</taxon>
    </lineage>
</organism>
<dbReference type="RefSeq" id="XP_062678219.1">
    <property type="nucleotide sequence ID" value="XM_062822907.1"/>
</dbReference>
<keyword evidence="3" id="KW-1185">Reference proteome</keyword>
<dbReference type="EMBL" id="JAUEPP010000007">
    <property type="protein sequence ID" value="KAK3338859.1"/>
    <property type="molecule type" value="Genomic_DNA"/>
</dbReference>
<evidence type="ECO:0000256" key="1">
    <source>
        <dbReference type="SAM" id="Phobius"/>
    </source>
</evidence>
<keyword evidence="1" id="KW-0812">Transmembrane</keyword>
<evidence type="ECO:0000313" key="3">
    <source>
        <dbReference type="Proteomes" id="UP001278500"/>
    </source>
</evidence>
<dbReference type="GeneID" id="87860061"/>
<dbReference type="Proteomes" id="UP001278500">
    <property type="component" value="Unassembled WGS sequence"/>
</dbReference>
<keyword evidence="1" id="KW-0472">Membrane</keyword>
<name>A0AAE0J8B8_9PEZI</name>
<reference evidence="2" key="1">
    <citation type="journal article" date="2023" name="Mol. Phylogenet. Evol.">
        <title>Genome-scale phylogeny and comparative genomics of the fungal order Sordariales.</title>
        <authorList>
            <person name="Hensen N."/>
            <person name="Bonometti L."/>
            <person name="Westerberg I."/>
            <person name="Brannstrom I.O."/>
            <person name="Guillou S."/>
            <person name="Cros-Aarteil S."/>
            <person name="Calhoun S."/>
            <person name="Haridas S."/>
            <person name="Kuo A."/>
            <person name="Mondo S."/>
            <person name="Pangilinan J."/>
            <person name="Riley R."/>
            <person name="LaButti K."/>
            <person name="Andreopoulos B."/>
            <person name="Lipzen A."/>
            <person name="Chen C."/>
            <person name="Yan M."/>
            <person name="Daum C."/>
            <person name="Ng V."/>
            <person name="Clum A."/>
            <person name="Steindorff A."/>
            <person name="Ohm R.A."/>
            <person name="Martin F."/>
            <person name="Silar P."/>
            <person name="Natvig D.O."/>
            <person name="Lalanne C."/>
            <person name="Gautier V."/>
            <person name="Ament-Velasquez S.L."/>
            <person name="Kruys A."/>
            <person name="Hutchinson M.I."/>
            <person name="Powell A.J."/>
            <person name="Barry K."/>
            <person name="Miller A.N."/>
            <person name="Grigoriev I.V."/>
            <person name="Debuchy R."/>
            <person name="Gladieux P."/>
            <person name="Hiltunen Thoren M."/>
            <person name="Johannesson H."/>
        </authorList>
    </citation>
    <scope>NUCLEOTIDE SEQUENCE</scope>
    <source>
        <strain evidence="2">CBS 560.94</strain>
    </source>
</reference>
<gene>
    <name evidence="2" type="ORF">B0H65DRAFT_283314</name>
</gene>
<feature type="transmembrane region" description="Helical" evidence="1">
    <location>
        <begin position="33"/>
        <end position="54"/>
    </location>
</feature>
<evidence type="ECO:0000313" key="2">
    <source>
        <dbReference type="EMBL" id="KAK3338859.1"/>
    </source>
</evidence>
<keyword evidence="1" id="KW-1133">Transmembrane helix</keyword>
<proteinExistence type="predicted"/>
<dbReference type="AlphaFoldDB" id="A0AAE0J8B8"/>
<protein>
    <submittedName>
        <fullName evidence="2">Uncharacterized protein</fullName>
    </submittedName>
</protein>
<accession>A0AAE0J8B8</accession>
<sequence>MMKLFRWNEGLFGCSSVSDACLANPINSTKLKCTISGAVLVMFLVFALVSKFHVPPRSKATKKCKTCETCKTCKSSSAEVAKFRYVRHRHGSKIGLPLRCERRAAVTVLTAAVDCLWTLKGSCRRFVIDKFPSHLFVNLLRYFRSCKLVITPLAGVVIITRR</sequence>
<comment type="caution">
    <text evidence="2">The sequence shown here is derived from an EMBL/GenBank/DDBJ whole genome shotgun (WGS) entry which is preliminary data.</text>
</comment>